<dbReference type="SUPFAM" id="SSF103473">
    <property type="entry name" value="MFS general substrate transporter"/>
    <property type="match status" value="1"/>
</dbReference>
<dbReference type="eggNOG" id="KOG2504">
    <property type="taxonomic scope" value="Eukaryota"/>
</dbReference>
<dbReference type="HOGENOM" id="CLU_001265_1_0_1"/>
<dbReference type="VEuPathDB" id="FungiDB:ATEG_06540"/>
<feature type="transmembrane region" description="Helical" evidence="8">
    <location>
        <begin position="47"/>
        <end position="70"/>
    </location>
</feature>
<feature type="transmembrane region" description="Helical" evidence="8">
    <location>
        <begin position="393"/>
        <end position="414"/>
    </location>
</feature>
<feature type="transmembrane region" description="Helical" evidence="8">
    <location>
        <begin position="205"/>
        <end position="229"/>
    </location>
</feature>
<feature type="transmembrane region" description="Helical" evidence="8">
    <location>
        <begin position="326"/>
        <end position="353"/>
    </location>
</feature>
<feature type="compositionally biased region" description="Basic and acidic residues" evidence="7">
    <location>
        <begin position="32"/>
        <end position="42"/>
    </location>
</feature>
<evidence type="ECO:0000256" key="8">
    <source>
        <dbReference type="SAM" id="Phobius"/>
    </source>
</evidence>
<dbReference type="OMA" id="RMGTIFA"/>
<evidence type="ECO:0000256" key="6">
    <source>
        <dbReference type="ARBA" id="ARBA00023136"/>
    </source>
</evidence>
<dbReference type="RefSeq" id="XP_001215718.1">
    <property type="nucleotide sequence ID" value="XM_001215718.1"/>
</dbReference>
<feature type="region of interest" description="Disordered" evidence="7">
    <location>
        <begin position="1"/>
        <end position="42"/>
    </location>
</feature>
<evidence type="ECO:0000256" key="7">
    <source>
        <dbReference type="SAM" id="MobiDB-lite"/>
    </source>
</evidence>
<dbReference type="STRING" id="341663.Q0CIE4"/>
<dbReference type="PANTHER" id="PTHR11360:SF224">
    <property type="entry name" value="MAJOR FACILITATOR SUPERFAMILY (MFS) PROFILE DOMAIN-CONTAINING PROTEIN-RELATED"/>
    <property type="match status" value="1"/>
</dbReference>
<dbReference type="Pfam" id="PF07690">
    <property type="entry name" value="MFS_1"/>
    <property type="match status" value="2"/>
</dbReference>
<dbReference type="InterPro" id="IPR036259">
    <property type="entry name" value="MFS_trans_sf"/>
</dbReference>
<evidence type="ECO:0000256" key="5">
    <source>
        <dbReference type="ARBA" id="ARBA00022989"/>
    </source>
</evidence>
<dbReference type="Gene3D" id="1.20.1250.20">
    <property type="entry name" value="MFS general substrate transporter like domains"/>
    <property type="match status" value="2"/>
</dbReference>
<accession>Q0CIE4</accession>
<feature type="transmembrane region" description="Helical" evidence="8">
    <location>
        <begin position="116"/>
        <end position="135"/>
    </location>
</feature>
<dbReference type="PANTHER" id="PTHR11360">
    <property type="entry name" value="MONOCARBOXYLATE TRANSPORTER"/>
    <property type="match status" value="1"/>
</dbReference>
<feature type="transmembrane region" description="Helical" evidence="8">
    <location>
        <begin position="365"/>
        <end position="387"/>
    </location>
</feature>
<proteinExistence type="inferred from homology"/>
<dbReference type="GeneID" id="4322109"/>
<dbReference type="Proteomes" id="UP000007963">
    <property type="component" value="Unassembled WGS sequence"/>
</dbReference>
<evidence type="ECO:0000256" key="3">
    <source>
        <dbReference type="ARBA" id="ARBA00022448"/>
    </source>
</evidence>
<feature type="transmembrane region" description="Helical" evidence="8">
    <location>
        <begin position="173"/>
        <end position="193"/>
    </location>
</feature>
<evidence type="ECO:0000259" key="9">
    <source>
        <dbReference type="PROSITE" id="PS50850"/>
    </source>
</evidence>
<keyword evidence="3" id="KW-0813">Transport</keyword>
<feature type="transmembrane region" description="Helical" evidence="8">
    <location>
        <begin position="141"/>
        <end position="161"/>
    </location>
</feature>
<feature type="transmembrane region" description="Helical" evidence="8">
    <location>
        <begin position="90"/>
        <end position="109"/>
    </location>
</feature>
<feature type="domain" description="Major facilitator superfamily (MFS) profile" evidence="9">
    <location>
        <begin position="208"/>
        <end position="427"/>
    </location>
</feature>
<evidence type="ECO:0000256" key="2">
    <source>
        <dbReference type="ARBA" id="ARBA00006727"/>
    </source>
</evidence>
<sequence length="427" mass="46612">MAVSHEVVTDSTLEKGHNPEETSDSLANDTTQKAREPEPPEGGRKAWLSLVGSSLAMFVSFGWVNCIALFQAEYETNQLKQYNQSTVSWITSTEFFFMLFISPLAGRLFDNYGPRLPVAIGTFLHVFGLLMTSLSKQYYQFALSQSVCSGIGASLVFTPSMTAPMTFFRRKRALAGGLTIAGSSLGGVIFPLMVVRLIPKIGFPWTMRVCAFMIFGLLLITNVTISSNLDHHPRPFKIAQYLGPLQETNYVLMCFCSFFFYSGIHYGMSTSMAFNMIPILNGASFFGRTVPNIVADRFGRFNVMIIMLLFSMILVFALWLPGRSAATMIVFAALFGVGSGAGIGLGPVLIMGISPMKEVGYRMGTIFSIAGIGALTSPPIGGAIVGRTKNGDFDYACVFSGVSYFFALVFIVILRARLVGWKVMAKG</sequence>
<evidence type="ECO:0000313" key="10">
    <source>
        <dbReference type="EMBL" id="EAU33084.1"/>
    </source>
</evidence>
<comment type="similarity">
    <text evidence="2">Belongs to the major facilitator superfamily. Monocarboxylate porter (TC 2.A.1.13) family.</text>
</comment>
<dbReference type="InterPro" id="IPR011701">
    <property type="entry name" value="MFS"/>
</dbReference>
<dbReference type="InterPro" id="IPR020846">
    <property type="entry name" value="MFS_dom"/>
</dbReference>
<dbReference type="GO" id="GO:0022857">
    <property type="term" value="F:transmembrane transporter activity"/>
    <property type="evidence" value="ECO:0007669"/>
    <property type="project" value="InterPro"/>
</dbReference>
<evidence type="ECO:0000313" key="11">
    <source>
        <dbReference type="Proteomes" id="UP000007963"/>
    </source>
</evidence>
<keyword evidence="6 8" id="KW-0472">Membrane</keyword>
<keyword evidence="5 8" id="KW-1133">Transmembrane helix</keyword>
<keyword evidence="4 8" id="KW-0812">Transmembrane</keyword>
<dbReference type="GO" id="GO:0016020">
    <property type="term" value="C:membrane"/>
    <property type="evidence" value="ECO:0007669"/>
    <property type="project" value="UniProtKB-SubCell"/>
</dbReference>
<feature type="transmembrane region" description="Helical" evidence="8">
    <location>
        <begin position="301"/>
        <end position="320"/>
    </location>
</feature>
<dbReference type="PROSITE" id="PS50850">
    <property type="entry name" value="MFS"/>
    <property type="match status" value="1"/>
</dbReference>
<reference evidence="11" key="1">
    <citation type="submission" date="2005-09" db="EMBL/GenBank/DDBJ databases">
        <title>Annotation of the Aspergillus terreus NIH2624 genome.</title>
        <authorList>
            <person name="Birren B.W."/>
            <person name="Lander E.S."/>
            <person name="Galagan J.E."/>
            <person name="Nusbaum C."/>
            <person name="Devon K."/>
            <person name="Henn M."/>
            <person name="Ma L.-J."/>
            <person name="Jaffe D.B."/>
            <person name="Butler J."/>
            <person name="Alvarez P."/>
            <person name="Gnerre S."/>
            <person name="Grabherr M."/>
            <person name="Kleber M."/>
            <person name="Mauceli E.W."/>
            <person name="Brockman W."/>
            <person name="Rounsley S."/>
            <person name="Young S.K."/>
            <person name="LaButti K."/>
            <person name="Pushparaj V."/>
            <person name="DeCaprio D."/>
            <person name="Crawford M."/>
            <person name="Koehrsen M."/>
            <person name="Engels R."/>
            <person name="Montgomery P."/>
            <person name="Pearson M."/>
            <person name="Howarth C."/>
            <person name="Larson L."/>
            <person name="Luoma S."/>
            <person name="White J."/>
            <person name="Alvarado L."/>
            <person name="Kodira C.D."/>
            <person name="Zeng Q."/>
            <person name="Oleary S."/>
            <person name="Yandava C."/>
            <person name="Denning D.W."/>
            <person name="Nierman W.C."/>
            <person name="Milne T."/>
            <person name="Madden K."/>
        </authorList>
    </citation>
    <scope>NUCLEOTIDE SEQUENCE [LARGE SCALE GENOMIC DNA]</scope>
    <source>
        <strain evidence="11">NIH 2624 / FGSC A1156</strain>
    </source>
</reference>
<name>Q0CIE4_ASPTN</name>
<dbReference type="InterPro" id="IPR050327">
    <property type="entry name" value="Proton-linked_MCT"/>
</dbReference>
<dbReference type="EMBL" id="CH476602">
    <property type="protein sequence ID" value="EAU33084.1"/>
    <property type="molecule type" value="Genomic_DNA"/>
</dbReference>
<gene>
    <name evidence="10" type="ORF">ATEG_06540</name>
</gene>
<comment type="subcellular location">
    <subcellularLocation>
        <location evidence="1">Membrane</location>
        <topology evidence="1">Multi-pass membrane protein</topology>
    </subcellularLocation>
</comment>
<evidence type="ECO:0000256" key="4">
    <source>
        <dbReference type="ARBA" id="ARBA00022692"/>
    </source>
</evidence>
<dbReference type="AlphaFoldDB" id="Q0CIE4"/>
<organism evidence="10 11">
    <name type="scientific">Aspergillus terreus (strain NIH 2624 / FGSC A1156)</name>
    <dbReference type="NCBI Taxonomy" id="341663"/>
    <lineage>
        <taxon>Eukaryota</taxon>
        <taxon>Fungi</taxon>
        <taxon>Dikarya</taxon>
        <taxon>Ascomycota</taxon>
        <taxon>Pezizomycotina</taxon>
        <taxon>Eurotiomycetes</taxon>
        <taxon>Eurotiomycetidae</taxon>
        <taxon>Eurotiales</taxon>
        <taxon>Aspergillaceae</taxon>
        <taxon>Aspergillus</taxon>
        <taxon>Aspergillus subgen. Circumdati</taxon>
    </lineage>
</organism>
<protein>
    <recommendedName>
        <fullName evidence="9">Major facilitator superfamily (MFS) profile domain-containing protein</fullName>
    </recommendedName>
</protein>
<evidence type="ECO:0000256" key="1">
    <source>
        <dbReference type="ARBA" id="ARBA00004141"/>
    </source>
</evidence>
<dbReference type="OrthoDB" id="5667at2759"/>